<reference evidence="2 3" key="1">
    <citation type="submission" date="2019-07" db="EMBL/GenBank/DDBJ databases">
        <authorList>
            <person name="Zhou L.-Y."/>
        </authorList>
    </citation>
    <scope>NUCLEOTIDE SEQUENCE [LARGE SCALE GENOMIC DNA]</scope>
    <source>
        <strain evidence="2 3">YIM 101269</strain>
    </source>
</reference>
<gene>
    <name evidence="2" type="ORF">FOJ82_04075</name>
</gene>
<feature type="domain" description="Glyoxalase/fosfomycin resistance/dioxygenase" evidence="1">
    <location>
        <begin position="6"/>
        <end position="124"/>
    </location>
</feature>
<keyword evidence="3" id="KW-1185">Reference proteome</keyword>
<sequence length="131" mass="14003">MTGLTPYLLFPGTAAEALGSYRDVFGGELILNTYADFNRPGPADAIAHGMLKGPVTLFGADADADEDAVHIVGAFFSLLGTAEPAVLTGWFERLSDGGRVVDALQERPWGAHDGTVVDRFGIRWLIGFEPH</sequence>
<evidence type="ECO:0000313" key="2">
    <source>
        <dbReference type="EMBL" id="TRY20055.1"/>
    </source>
</evidence>
<dbReference type="AlphaFoldDB" id="A0A553K5S4"/>
<accession>A0A553K5S4</accession>
<dbReference type="InterPro" id="IPR029068">
    <property type="entry name" value="Glyas_Bleomycin-R_OHBP_Dase"/>
</dbReference>
<dbReference type="Pfam" id="PF00903">
    <property type="entry name" value="Glyoxalase"/>
    <property type="match status" value="1"/>
</dbReference>
<dbReference type="EMBL" id="VKKG01000001">
    <property type="protein sequence ID" value="TRY20055.1"/>
    <property type="molecule type" value="Genomic_DNA"/>
</dbReference>
<dbReference type="RefSeq" id="WP_143937139.1">
    <property type="nucleotide sequence ID" value="NZ_VKKG01000001.1"/>
</dbReference>
<dbReference type="PANTHER" id="PTHR33990">
    <property type="entry name" value="PROTEIN YJDN-RELATED"/>
    <property type="match status" value="1"/>
</dbReference>
<proteinExistence type="predicted"/>
<name>A0A553K5S4_9ACTN</name>
<comment type="caution">
    <text evidence="2">The sequence shown here is derived from an EMBL/GenBank/DDBJ whole genome shotgun (WGS) entry which is preliminary data.</text>
</comment>
<evidence type="ECO:0000313" key="3">
    <source>
        <dbReference type="Proteomes" id="UP000317638"/>
    </source>
</evidence>
<protein>
    <submittedName>
        <fullName evidence="2">VOC family protein</fullName>
    </submittedName>
</protein>
<evidence type="ECO:0000259" key="1">
    <source>
        <dbReference type="Pfam" id="PF00903"/>
    </source>
</evidence>
<dbReference type="Proteomes" id="UP000317638">
    <property type="component" value="Unassembled WGS sequence"/>
</dbReference>
<organism evidence="2 3">
    <name type="scientific">Tessaracoccus rhinocerotis</name>
    <dbReference type="NCBI Taxonomy" id="1689449"/>
    <lineage>
        <taxon>Bacteria</taxon>
        <taxon>Bacillati</taxon>
        <taxon>Actinomycetota</taxon>
        <taxon>Actinomycetes</taxon>
        <taxon>Propionibacteriales</taxon>
        <taxon>Propionibacteriaceae</taxon>
        <taxon>Tessaracoccus</taxon>
    </lineage>
</organism>
<dbReference type="OrthoDB" id="9795306at2"/>
<dbReference type="PANTHER" id="PTHR33990:SF1">
    <property type="entry name" value="PROTEIN YJDN"/>
    <property type="match status" value="1"/>
</dbReference>
<dbReference type="Gene3D" id="3.10.180.10">
    <property type="entry name" value="2,3-Dihydroxybiphenyl 1,2-Dioxygenase, domain 1"/>
    <property type="match status" value="1"/>
</dbReference>
<dbReference type="InterPro" id="IPR004360">
    <property type="entry name" value="Glyas_Fos-R_dOase_dom"/>
</dbReference>
<dbReference type="SUPFAM" id="SSF54593">
    <property type="entry name" value="Glyoxalase/Bleomycin resistance protein/Dihydroxybiphenyl dioxygenase"/>
    <property type="match status" value="1"/>
</dbReference>